<evidence type="ECO:0008006" key="3">
    <source>
        <dbReference type="Google" id="ProtNLM"/>
    </source>
</evidence>
<comment type="caution">
    <text evidence="1">The sequence shown here is derived from an EMBL/GenBank/DDBJ whole genome shotgun (WGS) entry which is preliminary data.</text>
</comment>
<proteinExistence type="predicted"/>
<evidence type="ECO:0000313" key="2">
    <source>
        <dbReference type="Proteomes" id="UP000094936"/>
    </source>
</evidence>
<protein>
    <recommendedName>
        <fullName evidence="3">DUF2989 domain-containing protein</fullName>
    </recommendedName>
</protein>
<dbReference type="InterPro" id="IPR021372">
    <property type="entry name" value="DUF2989"/>
</dbReference>
<dbReference type="EMBL" id="LYBM01000015">
    <property type="protein sequence ID" value="ODA33510.1"/>
    <property type="molecule type" value="Genomic_DNA"/>
</dbReference>
<evidence type="ECO:0000313" key="1">
    <source>
        <dbReference type="EMBL" id="ODA33510.1"/>
    </source>
</evidence>
<sequence>MVLLAVFTLVSCTENHRSTNQLCASNKALCEKLNLDDNQCKDERTALIWQRYESKEKPRDMVKFTELKLTKIYIKCMTVSAQIQTTTLKEKLSRRSVALFHAKDSERRLEKELETSPLPEIILYRWSQGDKKALEQYLRLEDTPYLDSTELQLGLASYYIDKDKAHAAYILVKALTYYKGHTGEVRDKAVSEAVKSLATSYHALEKVENAYFWAMVGNFLELPVAGPKKLEMMYPMEPETRDSLSELAGEVASAIDSGSFTFAMVERFTEER</sequence>
<dbReference type="Proteomes" id="UP000094936">
    <property type="component" value="Unassembled WGS sequence"/>
</dbReference>
<dbReference type="STRING" id="1080227.A8L45_09870"/>
<keyword evidence="2" id="KW-1185">Reference proteome</keyword>
<dbReference type="Pfam" id="PF11207">
    <property type="entry name" value="DUF2989"/>
    <property type="match status" value="1"/>
</dbReference>
<name>A0A1C3EJV5_9GAMM</name>
<accession>A0A1C3EJV5</accession>
<gene>
    <name evidence="1" type="ORF">A8L45_09870</name>
</gene>
<dbReference type="OrthoDB" id="5900133at2"/>
<organism evidence="1 2">
    <name type="scientific">Veronia pacifica</name>
    <dbReference type="NCBI Taxonomy" id="1080227"/>
    <lineage>
        <taxon>Bacteria</taxon>
        <taxon>Pseudomonadati</taxon>
        <taxon>Pseudomonadota</taxon>
        <taxon>Gammaproteobacteria</taxon>
        <taxon>Vibrionales</taxon>
        <taxon>Vibrionaceae</taxon>
        <taxon>Veronia</taxon>
    </lineage>
</organism>
<dbReference type="AlphaFoldDB" id="A0A1C3EJV5"/>
<reference evidence="1 2" key="1">
    <citation type="submission" date="2016-05" db="EMBL/GenBank/DDBJ databases">
        <title>Genomic Taxonomy of the Vibrionaceae.</title>
        <authorList>
            <person name="Gomez-Gil B."/>
            <person name="Enciso-Ibarra J."/>
        </authorList>
    </citation>
    <scope>NUCLEOTIDE SEQUENCE [LARGE SCALE GENOMIC DNA]</scope>
    <source>
        <strain evidence="1 2">CAIM 1920</strain>
    </source>
</reference>